<sequence length="208" mass="22208">MRSHARRNYDQILQAATVVFADSGPDASLNEIARRAGVGPGTLYRHFPNRQSLQTAVLRERVENLCGEGADLLRLPDADIALVRWLYLLLLHARSDKGLGAAALTGSTDQSAQCRTAIVETAAHLVARAKDSGTVRSDTSADDLVHLVAGIGLATEYQPDSARAERLLDTVLRGIGMVEIPGQRIGSRRQAGAAIEPPACGSAPRVPR</sequence>
<dbReference type="Proteomes" id="UP001551658">
    <property type="component" value="Unassembled WGS sequence"/>
</dbReference>
<dbReference type="Gene3D" id="1.10.357.10">
    <property type="entry name" value="Tetracycline Repressor, domain 2"/>
    <property type="match status" value="1"/>
</dbReference>
<dbReference type="EMBL" id="JBFAIH010000001">
    <property type="protein sequence ID" value="MEV0361484.1"/>
    <property type="molecule type" value="Genomic_DNA"/>
</dbReference>
<feature type="DNA-binding region" description="H-T-H motif" evidence="4">
    <location>
        <begin position="28"/>
        <end position="47"/>
    </location>
</feature>
<dbReference type="SUPFAM" id="SSF48498">
    <property type="entry name" value="Tetracyclin repressor-like, C-terminal domain"/>
    <property type="match status" value="1"/>
</dbReference>
<dbReference type="PROSITE" id="PS50977">
    <property type="entry name" value="HTH_TETR_2"/>
    <property type="match status" value="1"/>
</dbReference>
<dbReference type="InterPro" id="IPR001647">
    <property type="entry name" value="HTH_TetR"/>
</dbReference>
<evidence type="ECO:0000256" key="2">
    <source>
        <dbReference type="ARBA" id="ARBA00023125"/>
    </source>
</evidence>
<feature type="domain" description="HTH tetR-type" evidence="6">
    <location>
        <begin position="6"/>
        <end position="65"/>
    </location>
</feature>
<dbReference type="InterPro" id="IPR009057">
    <property type="entry name" value="Homeodomain-like_sf"/>
</dbReference>
<organism evidence="7 8">
    <name type="scientific">Nocardia fusca</name>
    <dbReference type="NCBI Taxonomy" id="941183"/>
    <lineage>
        <taxon>Bacteria</taxon>
        <taxon>Bacillati</taxon>
        <taxon>Actinomycetota</taxon>
        <taxon>Actinomycetes</taxon>
        <taxon>Mycobacteriales</taxon>
        <taxon>Nocardiaceae</taxon>
        <taxon>Nocardia</taxon>
    </lineage>
</organism>
<evidence type="ECO:0000259" key="6">
    <source>
        <dbReference type="PROSITE" id="PS50977"/>
    </source>
</evidence>
<dbReference type="SUPFAM" id="SSF46689">
    <property type="entry name" value="Homeodomain-like"/>
    <property type="match status" value="1"/>
</dbReference>
<keyword evidence="3" id="KW-0804">Transcription</keyword>
<reference evidence="7 8" key="1">
    <citation type="submission" date="2024-06" db="EMBL/GenBank/DDBJ databases">
        <title>The Natural Products Discovery Center: Release of the First 8490 Sequenced Strains for Exploring Actinobacteria Biosynthetic Diversity.</title>
        <authorList>
            <person name="Kalkreuter E."/>
            <person name="Kautsar S.A."/>
            <person name="Yang D."/>
            <person name="Bader C.D."/>
            <person name="Teijaro C.N."/>
            <person name="Fluegel L."/>
            <person name="Davis C.M."/>
            <person name="Simpson J.R."/>
            <person name="Lauterbach L."/>
            <person name="Steele A.D."/>
            <person name="Gui C."/>
            <person name="Meng S."/>
            <person name="Li G."/>
            <person name="Viehrig K."/>
            <person name="Ye F."/>
            <person name="Su P."/>
            <person name="Kiefer A.F."/>
            <person name="Nichols A."/>
            <person name="Cepeda A.J."/>
            <person name="Yan W."/>
            <person name="Fan B."/>
            <person name="Jiang Y."/>
            <person name="Adhikari A."/>
            <person name="Zheng C.-J."/>
            <person name="Schuster L."/>
            <person name="Cowan T.M."/>
            <person name="Smanski M.J."/>
            <person name="Chevrette M.G."/>
            <person name="De Carvalho L.P.S."/>
            <person name="Shen B."/>
        </authorList>
    </citation>
    <scope>NUCLEOTIDE SEQUENCE [LARGE SCALE GENOMIC DNA]</scope>
    <source>
        <strain evidence="7 8">NPDC050671</strain>
    </source>
</reference>
<evidence type="ECO:0000313" key="7">
    <source>
        <dbReference type="EMBL" id="MEV0361484.1"/>
    </source>
</evidence>
<dbReference type="Pfam" id="PF00440">
    <property type="entry name" value="TetR_N"/>
    <property type="match status" value="1"/>
</dbReference>
<evidence type="ECO:0000256" key="3">
    <source>
        <dbReference type="ARBA" id="ARBA00023163"/>
    </source>
</evidence>
<evidence type="ECO:0000256" key="1">
    <source>
        <dbReference type="ARBA" id="ARBA00023015"/>
    </source>
</evidence>
<keyword evidence="2 4" id="KW-0238">DNA-binding</keyword>
<dbReference type="PANTHER" id="PTHR30055:SF234">
    <property type="entry name" value="HTH-TYPE TRANSCRIPTIONAL REGULATOR BETI"/>
    <property type="match status" value="1"/>
</dbReference>
<dbReference type="InterPro" id="IPR036271">
    <property type="entry name" value="Tet_transcr_reg_TetR-rel_C_sf"/>
</dbReference>
<accession>A0ABV3F1B2</accession>
<dbReference type="PANTHER" id="PTHR30055">
    <property type="entry name" value="HTH-TYPE TRANSCRIPTIONAL REGULATOR RUTR"/>
    <property type="match status" value="1"/>
</dbReference>
<feature type="region of interest" description="Disordered" evidence="5">
    <location>
        <begin position="189"/>
        <end position="208"/>
    </location>
</feature>
<keyword evidence="8" id="KW-1185">Reference proteome</keyword>
<gene>
    <name evidence="7" type="ORF">AB0H72_02175</name>
</gene>
<name>A0ABV3F1B2_9NOCA</name>
<protein>
    <submittedName>
        <fullName evidence="7">Helix-turn-helix domain-containing protein</fullName>
    </submittedName>
</protein>
<comment type="caution">
    <text evidence="7">The sequence shown here is derived from an EMBL/GenBank/DDBJ whole genome shotgun (WGS) entry which is preliminary data.</text>
</comment>
<dbReference type="InterPro" id="IPR050109">
    <property type="entry name" value="HTH-type_TetR-like_transc_reg"/>
</dbReference>
<dbReference type="PRINTS" id="PR00455">
    <property type="entry name" value="HTHTETR"/>
</dbReference>
<evidence type="ECO:0000256" key="4">
    <source>
        <dbReference type="PROSITE-ProRule" id="PRU00335"/>
    </source>
</evidence>
<dbReference type="InterPro" id="IPR049445">
    <property type="entry name" value="TetR_SbtR-like_C"/>
</dbReference>
<keyword evidence="1" id="KW-0805">Transcription regulation</keyword>
<evidence type="ECO:0000313" key="8">
    <source>
        <dbReference type="Proteomes" id="UP001551658"/>
    </source>
</evidence>
<dbReference type="RefSeq" id="WP_357972339.1">
    <property type="nucleotide sequence ID" value="NZ_JBFAIH010000001.1"/>
</dbReference>
<evidence type="ECO:0000256" key="5">
    <source>
        <dbReference type="SAM" id="MobiDB-lite"/>
    </source>
</evidence>
<proteinExistence type="predicted"/>
<dbReference type="Pfam" id="PF21597">
    <property type="entry name" value="TetR_C_43"/>
    <property type="match status" value="1"/>
</dbReference>